<protein>
    <submittedName>
        <fullName evidence="1">Uncharacterized protein</fullName>
    </submittedName>
</protein>
<proteinExistence type="predicted"/>
<dbReference type="GeneID" id="19107638"/>
<reference evidence="1 2" key="1">
    <citation type="journal article" date="2012" name="PLoS Pathog.">
        <title>Diverse lifestyles and strategies of plant pathogenesis encoded in the genomes of eighteen Dothideomycetes fungi.</title>
        <authorList>
            <person name="Ohm R.A."/>
            <person name="Feau N."/>
            <person name="Henrissat B."/>
            <person name="Schoch C.L."/>
            <person name="Horwitz B.A."/>
            <person name="Barry K.W."/>
            <person name="Condon B.J."/>
            <person name="Copeland A.C."/>
            <person name="Dhillon B."/>
            <person name="Glaser F."/>
            <person name="Hesse C.N."/>
            <person name="Kosti I."/>
            <person name="LaButti K."/>
            <person name="Lindquist E.A."/>
            <person name="Lucas S."/>
            <person name="Salamov A.A."/>
            <person name="Bradshaw R.E."/>
            <person name="Ciuffetti L."/>
            <person name="Hamelin R.C."/>
            <person name="Kema G.H.J."/>
            <person name="Lawrence C."/>
            <person name="Scott J.A."/>
            <person name="Spatafora J.W."/>
            <person name="Turgeon B.G."/>
            <person name="de Wit P.J.G.M."/>
            <person name="Zhong S."/>
            <person name="Goodwin S.B."/>
            <person name="Grigoriev I.V."/>
        </authorList>
    </citation>
    <scope>NUCLEOTIDE SEQUENCE [LARGE SCALE GENOMIC DNA]</scope>
    <source>
        <strain evidence="1 2">UAMH 10762</strain>
    </source>
</reference>
<dbReference type="HOGENOM" id="CLU_1749296_0_0_1"/>
<keyword evidence="2" id="KW-1185">Reference proteome</keyword>
<sequence length="149" mass="16815">MCKSYEKALNTLMTMIERGRKYKFLEQELGLGVCICLGTDLSESHWDKLLKKTTADFSRIMEHLREKGVSDMANRLGPLRDFVVSQKIRSFTTDPTFVAEPVTLTISENRSCRATPSDLQHHGADATSPAALETDNRLDDVDWAHLTNL</sequence>
<dbReference type="KEGG" id="bcom:BAUCODRAFT_121740"/>
<dbReference type="EMBL" id="KB445554">
    <property type="protein sequence ID" value="EMC97244.1"/>
    <property type="molecule type" value="Genomic_DNA"/>
</dbReference>
<dbReference type="Proteomes" id="UP000011761">
    <property type="component" value="Unassembled WGS sequence"/>
</dbReference>
<accession>M2NDE4</accession>
<dbReference type="AlphaFoldDB" id="M2NDE4"/>
<evidence type="ECO:0000313" key="2">
    <source>
        <dbReference type="Proteomes" id="UP000011761"/>
    </source>
</evidence>
<name>M2NDE4_BAUPA</name>
<gene>
    <name evidence="1" type="ORF">BAUCODRAFT_121740</name>
</gene>
<evidence type="ECO:0000313" key="1">
    <source>
        <dbReference type="EMBL" id="EMC97244.1"/>
    </source>
</evidence>
<dbReference type="RefSeq" id="XP_007675722.1">
    <property type="nucleotide sequence ID" value="XM_007677532.1"/>
</dbReference>
<organism evidence="1 2">
    <name type="scientific">Baudoinia panamericana (strain UAMH 10762)</name>
    <name type="common">Angels' share fungus</name>
    <name type="synonym">Baudoinia compniacensis (strain UAMH 10762)</name>
    <dbReference type="NCBI Taxonomy" id="717646"/>
    <lineage>
        <taxon>Eukaryota</taxon>
        <taxon>Fungi</taxon>
        <taxon>Dikarya</taxon>
        <taxon>Ascomycota</taxon>
        <taxon>Pezizomycotina</taxon>
        <taxon>Dothideomycetes</taxon>
        <taxon>Dothideomycetidae</taxon>
        <taxon>Mycosphaerellales</taxon>
        <taxon>Teratosphaeriaceae</taxon>
        <taxon>Baudoinia</taxon>
    </lineage>
</organism>
<dbReference type="OrthoDB" id="3912095at2759"/>